<comment type="similarity">
    <text evidence="3 10">Belongs to the homoserine dehydrogenase family.</text>
</comment>
<evidence type="ECO:0000256" key="4">
    <source>
        <dbReference type="ARBA" id="ARBA00013213"/>
    </source>
</evidence>
<evidence type="ECO:0000259" key="11">
    <source>
        <dbReference type="Pfam" id="PF00742"/>
    </source>
</evidence>
<dbReference type="Pfam" id="PF03447">
    <property type="entry name" value="NAD_binding_3"/>
    <property type="match status" value="1"/>
</dbReference>
<keyword evidence="7" id="KW-0791">Threonine biosynthesis</keyword>
<evidence type="ECO:0000313" key="14">
    <source>
        <dbReference type="Proteomes" id="UP000216225"/>
    </source>
</evidence>
<dbReference type="InterPro" id="IPR005106">
    <property type="entry name" value="Asp/hSer_DH_NAD-bd"/>
</dbReference>
<name>A0A3R7ECV6_9BURK</name>
<dbReference type="RefSeq" id="WP_094439768.1">
    <property type="nucleotide sequence ID" value="NZ_NKDB02000003.1"/>
</dbReference>
<evidence type="ECO:0000256" key="5">
    <source>
        <dbReference type="ARBA" id="ARBA00013376"/>
    </source>
</evidence>
<dbReference type="SUPFAM" id="SSF51735">
    <property type="entry name" value="NAD(P)-binding Rossmann-fold domains"/>
    <property type="match status" value="1"/>
</dbReference>
<dbReference type="InterPro" id="IPR036291">
    <property type="entry name" value="NAD(P)-bd_dom_sf"/>
</dbReference>
<dbReference type="EC" id="1.1.1.3" evidence="4"/>
<reference evidence="13 14" key="1">
    <citation type="submission" date="2018-09" db="EMBL/GenBank/DDBJ databases">
        <title>Genome comparison of Alicycliphilus sp. BQ1, a polyurethanolytic bacterium, with its closest phylogenetic relatives Alicycliphilus denitrificans BC and K601, unable to attack polyurethane.</title>
        <authorList>
            <person name="Loza-Tavera H."/>
            <person name="Lozano L."/>
            <person name="Cevallos M."/>
            <person name="Maya-Lucas O."/>
            <person name="Garcia-Mena J."/>
            <person name="Hernandez J."/>
        </authorList>
    </citation>
    <scope>NUCLEOTIDE SEQUENCE [LARGE SCALE GENOMIC DNA]</scope>
    <source>
        <strain evidence="13 14">BQ1</strain>
    </source>
</reference>
<dbReference type="Proteomes" id="UP000216225">
    <property type="component" value="Unassembled WGS sequence"/>
</dbReference>
<dbReference type="Gene3D" id="3.40.50.720">
    <property type="entry name" value="NAD(P)-binding Rossmann-like Domain"/>
    <property type="match status" value="1"/>
</dbReference>
<feature type="domain" description="Aspartate/homoserine dehydrogenase NAD-binding" evidence="12">
    <location>
        <begin position="30"/>
        <end position="151"/>
    </location>
</feature>
<feature type="domain" description="Homoserine dehydrogenase catalytic" evidence="11">
    <location>
        <begin position="159"/>
        <end position="337"/>
    </location>
</feature>
<comment type="caution">
    <text evidence="13">The sequence shown here is derived from an EMBL/GenBank/DDBJ whole genome shotgun (WGS) entry which is preliminary data.</text>
</comment>
<dbReference type="InterPro" id="IPR001342">
    <property type="entry name" value="HDH_cat"/>
</dbReference>
<dbReference type="InterPro" id="IPR019811">
    <property type="entry name" value="HDH_CS"/>
</dbReference>
<dbReference type="EMBL" id="NKDB02000003">
    <property type="protein sequence ID" value="RKJ95665.1"/>
    <property type="molecule type" value="Genomic_DNA"/>
</dbReference>
<evidence type="ECO:0000256" key="1">
    <source>
        <dbReference type="ARBA" id="ARBA00005056"/>
    </source>
</evidence>
<dbReference type="UniPathway" id="UPA00050">
    <property type="reaction ID" value="UER00063"/>
</dbReference>
<keyword evidence="9" id="KW-0486">Methionine biosynthesis</keyword>
<protein>
    <recommendedName>
        <fullName evidence="5">Homoserine dehydrogenase</fullName>
        <ecNumber evidence="4">1.1.1.3</ecNumber>
    </recommendedName>
</protein>
<comment type="pathway">
    <text evidence="1">Amino-acid biosynthesis; L-threonine biosynthesis; L-threonine from L-aspartate: step 3/5.</text>
</comment>
<evidence type="ECO:0000256" key="8">
    <source>
        <dbReference type="ARBA" id="ARBA00023002"/>
    </source>
</evidence>
<gene>
    <name evidence="13" type="ORF">CE154_017200</name>
</gene>
<evidence type="ECO:0000256" key="9">
    <source>
        <dbReference type="ARBA" id="ARBA00023167"/>
    </source>
</evidence>
<evidence type="ECO:0000259" key="12">
    <source>
        <dbReference type="Pfam" id="PF03447"/>
    </source>
</evidence>
<dbReference type="GO" id="GO:0009086">
    <property type="term" value="P:methionine biosynthetic process"/>
    <property type="evidence" value="ECO:0007669"/>
    <property type="project" value="UniProtKB-KW"/>
</dbReference>
<dbReference type="PANTHER" id="PTHR43331:SF1">
    <property type="entry name" value="HOMOSERINE DEHYDROGENASE"/>
    <property type="match status" value="1"/>
</dbReference>
<dbReference type="UniPathway" id="UPA00051">
    <property type="reaction ID" value="UER00465"/>
</dbReference>
<dbReference type="SUPFAM" id="SSF55347">
    <property type="entry name" value="Glyceraldehyde-3-phosphate dehydrogenase-like, C-terminal domain"/>
    <property type="match status" value="1"/>
</dbReference>
<dbReference type="PROSITE" id="PS01042">
    <property type="entry name" value="HOMOSER_DHGENASE"/>
    <property type="match status" value="1"/>
</dbReference>
<keyword evidence="6" id="KW-0028">Amino-acid biosynthesis</keyword>
<evidence type="ECO:0000256" key="2">
    <source>
        <dbReference type="ARBA" id="ARBA00005062"/>
    </source>
</evidence>
<keyword evidence="8 13" id="KW-0560">Oxidoreductase</keyword>
<evidence type="ECO:0000256" key="6">
    <source>
        <dbReference type="ARBA" id="ARBA00022605"/>
    </source>
</evidence>
<dbReference type="FunFam" id="3.30.360.10:FF:000005">
    <property type="entry name" value="Homoserine dehydrogenase"/>
    <property type="match status" value="1"/>
</dbReference>
<accession>A0A3R7ECV6</accession>
<sequence length="461" mass="46970">MFLEPQPSLLPETRAHAPATPPALRVGMIGIGTVGAGVWRVLRRNQALIAARAGRPIDIVAVAARTPTRAAAVLEGAPGVRLLADPLRLATDPGVDVVLELAGGSGAARGWVLAALAHGKHVVTANKALLAEHGEELATAAARHGRMLAYEAAVAGGVPVVKALREGLVANRIHALAGVLNGTSNYILTRMQVGGLDLAAALAEAQALGYAEADPALDVDGTDAAHKLALLAANAFGMPVRLDAVHVEGLRGLRQGDVVAAAQLGYAVRLLAIARRGAEGVELRVHPALVPARHALARLPGAANGLLVQGDAVGDTFYGGAGAGGEPTASAVLADLVDLARLPAGAHARAGVPTLGVHGRAAAQPAPLPMAQVRTRHFLRLLPGSALNEAEALRLLARAGLSVQRRAWGPAPEGGAAPTLLLLTAPAPDAVAAHAAARLRERTGAVVRRLRVEDFEAPECA</sequence>
<evidence type="ECO:0000313" key="13">
    <source>
        <dbReference type="EMBL" id="RKJ95665.1"/>
    </source>
</evidence>
<dbReference type="PANTHER" id="PTHR43331">
    <property type="entry name" value="HOMOSERINE DEHYDROGENASE"/>
    <property type="match status" value="1"/>
</dbReference>
<evidence type="ECO:0000256" key="10">
    <source>
        <dbReference type="RuleBase" id="RU004171"/>
    </source>
</evidence>
<organism evidence="13 14">
    <name type="scientific">Alicycliphilus denitrificans</name>
    <dbReference type="NCBI Taxonomy" id="179636"/>
    <lineage>
        <taxon>Bacteria</taxon>
        <taxon>Pseudomonadati</taxon>
        <taxon>Pseudomonadota</taxon>
        <taxon>Betaproteobacteria</taxon>
        <taxon>Burkholderiales</taxon>
        <taxon>Comamonadaceae</taxon>
        <taxon>Alicycliphilus</taxon>
    </lineage>
</organism>
<dbReference type="GO" id="GO:0004412">
    <property type="term" value="F:homoserine dehydrogenase activity"/>
    <property type="evidence" value="ECO:0007669"/>
    <property type="project" value="UniProtKB-EC"/>
</dbReference>
<evidence type="ECO:0000256" key="3">
    <source>
        <dbReference type="ARBA" id="ARBA00006753"/>
    </source>
</evidence>
<dbReference type="Pfam" id="PF00742">
    <property type="entry name" value="Homoserine_dh"/>
    <property type="match status" value="1"/>
</dbReference>
<dbReference type="AlphaFoldDB" id="A0A3R7ECV6"/>
<dbReference type="Gene3D" id="3.30.360.10">
    <property type="entry name" value="Dihydrodipicolinate Reductase, domain 2"/>
    <property type="match status" value="1"/>
</dbReference>
<dbReference type="GO" id="GO:0009088">
    <property type="term" value="P:threonine biosynthetic process"/>
    <property type="evidence" value="ECO:0007669"/>
    <property type="project" value="UniProtKB-UniPathway"/>
</dbReference>
<dbReference type="NCBIfam" id="NF004976">
    <property type="entry name" value="PRK06349.1"/>
    <property type="match status" value="1"/>
</dbReference>
<proteinExistence type="inferred from homology"/>
<dbReference type="Gene3D" id="3.30.70.260">
    <property type="match status" value="1"/>
</dbReference>
<dbReference type="GO" id="GO:0050661">
    <property type="term" value="F:NADP binding"/>
    <property type="evidence" value="ECO:0007669"/>
    <property type="project" value="InterPro"/>
</dbReference>
<evidence type="ECO:0000256" key="7">
    <source>
        <dbReference type="ARBA" id="ARBA00022697"/>
    </source>
</evidence>
<comment type="pathway">
    <text evidence="2">Amino-acid biosynthesis; L-methionine biosynthesis via de novo pathway; L-homoserine from L-aspartate: step 3/3.</text>
</comment>